<comment type="cofactor">
    <cofactor evidence="1">
        <name>a divalent metal cation</name>
        <dbReference type="ChEBI" id="CHEBI:60240"/>
    </cofactor>
</comment>
<evidence type="ECO:0000256" key="1">
    <source>
        <dbReference type="ARBA" id="ARBA00001968"/>
    </source>
</evidence>
<feature type="domain" description="DDE Tnp4" evidence="3">
    <location>
        <begin position="262"/>
        <end position="424"/>
    </location>
</feature>
<organism evidence="4">
    <name type="scientific">Pectinophora gossypiella</name>
    <name type="common">Cotton pink bollworm</name>
    <name type="synonym">Depressaria gossypiella</name>
    <dbReference type="NCBI Taxonomy" id="13191"/>
    <lineage>
        <taxon>Eukaryota</taxon>
        <taxon>Metazoa</taxon>
        <taxon>Ecdysozoa</taxon>
        <taxon>Arthropoda</taxon>
        <taxon>Hexapoda</taxon>
        <taxon>Insecta</taxon>
        <taxon>Pterygota</taxon>
        <taxon>Neoptera</taxon>
        <taxon>Endopterygota</taxon>
        <taxon>Lepidoptera</taxon>
        <taxon>Glossata</taxon>
        <taxon>Ditrysia</taxon>
        <taxon>Gelechioidea</taxon>
        <taxon>Gelechiidae</taxon>
        <taxon>Apatetrinae</taxon>
        <taxon>Pectinophora</taxon>
    </lineage>
</organism>
<evidence type="ECO:0000259" key="3">
    <source>
        <dbReference type="Pfam" id="PF13359"/>
    </source>
</evidence>
<keyword evidence="2" id="KW-0479">Metal-binding</keyword>
<dbReference type="PANTHER" id="PTHR23080">
    <property type="entry name" value="THAP DOMAIN PROTEIN"/>
    <property type="match status" value="1"/>
</dbReference>
<dbReference type="Pfam" id="PF13359">
    <property type="entry name" value="DDE_Tnp_4"/>
    <property type="match status" value="1"/>
</dbReference>
<reference evidence="4" key="1">
    <citation type="submission" date="2015-09" db="EMBL/GenBank/DDBJ databases">
        <title>De novo assembly of Pectinophora gossypiella (Pink Bollworm) gut transcriptome.</title>
        <authorList>
            <person name="Tassone E.E."/>
        </authorList>
    </citation>
    <scope>NUCLEOTIDE SEQUENCE</scope>
</reference>
<dbReference type="GO" id="GO:0046872">
    <property type="term" value="F:metal ion binding"/>
    <property type="evidence" value="ECO:0007669"/>
    <property type="project" value="UniProtKB-KW"/>
</dbReference>
<proteinExistence type="predicted"/>
<dbReference type="AlphaFoldDB" id="A0A1E1W6H1"/>
<accession>A0A1E1W6H1</accession>
<sequence>QSEDIKNYHKCKLLNESPKMASTAQLRRIPLVNTLKEESVLAQLLLHHGSTTCAKKRKLDEEYTLPSTSAATLPFKVNVATQCERKLCHDKGTNTQFKKKTLCQSPRSSTALWEEEIINTQESSSISITDFLSETDSGDITLPETNFREFFLALIKRKTNMYLGLPKQYEWLISYIVDKSKVKTCYLCLIITLFKIKQNDTLDRLCDQFEITRPKMTTFFHVGIEVLANFFQNFIFLPSVLQIKRNLPMVFKLNFSNVQMIIDCFEIQIEKPTDPLKQSQTWSQYKSCNTLKYLLGCTPSGFVSFISKGYGGRISDKALVEKSCLIDILPDNAVILADRGFKEIESALISKNIKLVRPPSVYANQKPSREEVLKSKTVASLRIHVERVIRRIREFKMLKPHSVVNNKHVGYLDQIVMIACGLINLQDDIIKIK</sequence>
<dbReference type="InterPro" id="IPR027806">
    <property type="entry name" value="HARBI1_dom"/>
</dbReference>
<gene>
    <name evidence="4" type="ORF">g.3321</name>
</gene>
<name>A0A1E1W6H1_PECGO</name>
<evidence type="ECO:0000256" key="2">
    <source>
        <dbReference type="ARBA" id="ARBA00022723"/>
    </source>
</evidence>
<protein>
    <recommendedName>
        <fullName evidence="3">DDE Tnp4 domain-containing protein</fullName>
    </recommendedName>
</protein>
<dbReference type="EMBL" id="GDQN01008500">
    <property type="protein sequence ID" value="JAT82554.1"/>
    <property type="molecule type" value="Transcribed_RNA"/>
</dbReference>
<feature type="non-terminal residue" evidence="4">
    <location>
        <position position="1"/>
    </location>
</feature>
<evidence type="ECO:0000313" key="4">
    <source>
        <dbReference type="EMBL" id="JAT82554.1"/>
    </source>
</evidence>